<keyword evidence="1 5" id="KW-0597">Phosphoprotein</keyword>
<dbReference type="PANTHER" id="PTHR43214:SF43">
    <property type="entry name" value="TWO-COMPONENT RESPONSE REGULATOR"/>
    <property type="match status" value="1"/>
</dbReference>
<dbReference type="InterPro" id="IPR039420">
    <property type="entry name" value="WalR-like"/>
</dbReference>
<dbReference type="GO" id="GO:0003677">
    <property type="term" value="F:DNA binding"/>
    <property type="evidence" value="ECO:0007669"/>
    <property type="project" value="UniProtKB-KW"/>
</dbReference>
<dbReference type="CDD" id="cd06170">
    <property type="entry name" value="LuxR_C_like"/>
    <property type="match status" value="1"/>
</dbReference>
<dbReference type="RefSeq" id="WP_282200253.1">
    <property type="nucleotide sequence ID" value="NZ_BOQE01000001.1"/>
</dbReference>
<feature type="domain" description="HTH luxR-type" evidence="6">
    <location>
        <begin position="146"/>
        <end position="211"/>
    </location>
</feature>
<dbReference type="PANTHER" id="PTHR43214">
    <property type="entry name" value="TWO-COMPONENT RESPONSE REGULATOR"/>
    <property type="match status" value="1"/>
</dbReference>
<evidence type="ECO:0000256" key="3">
    <source>
        <dbReference type="ARBA" id="ARBA00023125"/>
    </source>
</evidence>
<dbReference type="InterPro" id="IPR001789">
    <property type="entry name" value="Sig_transdc_resp-reg_receiver"/>
</dbReference>
<dbReference type="GO" id="GO:0000160">
    <property type="term" value="P:phosphorelay signal transduction system"/>
    <property type="evidence" value="ECO:0007669"/>
    <property type="project" value="InterPro"/>
</dbReference>
<dbReference type="AlphaFoldDB" id="A0AAV4LHC4"/>
<evidence type="ECO:0000256" key="2">
    <source>
        <dbReference type="ARBA" id="ARBA00023015"/>
    </source>
</evidence>
<dbReference type="PROSITE" id="PS50110">
    <property type="entry name" value="RESPONSE_REGULATORY"/>
    <property type="match status" value="1"/>
</dbReference>
<dbReference type="SUPFAM" id="SSF46894">
    <property type="entry name" value="C-terminal effector domain of the bipartite response regulators"/>
    <property type="match status" value="1"/>
</dbReference>
<evidence type="ECO:0000256" key="5">
    <source>
        <dbReference type="PROSITE-ProRule" id="PRU00169"/>
    </source>
</evidence>
<dbReference type="GO" id="GO:0006355">
    <property type="term" value="P:regulation of DNA-templated transcription"/>
    <property type="evidence" value="ECO:0007669"/>
    <property type="project" value="InterPro"/>
</dbReference>
<dbReference type="Proteomes" id="UP001057291">
    <property type="component" value="Unassembled WGS sequence"/>
</dbReference>
<dbReference type="InterPro" id="IPR058245">
    <property type="entry name" value="NreC/VraR/RcsB-like_REC"/>
</dbReference>
<dbReference type="SMART" id="SM00448">
    <property type="entry name" value="REC"/>
    <property type="match status" value="1"/>
</dbReference>
<dbReference type="InterPro" id="IPR016032">
    <property type="entry name" value="Sig_transdc_resp-reg_C-effctor"/>
</dbReference>
<feature type="domain" description="Response regulatory" evidence="7">
    <location>
        <begin position="5"/>
        <end position="121"/>
    </location>
</feature>
<evidence type="ECO:0000256" key="4">
    <source>
        <dbReference type="ARBA" id="ARBA00023163"/>
    </source>
</evidence>
<reference evidence="8" key="1">
    <citation type="journal article" date="2023" name="Int. J. Syst. Evol. Microbiol.">
        <title>Collibacillus ludicampi gen. nov., sp. nov., a new soil bacterium of the family Alicyclobacillaceae.</title>
        <authorList>
            <person name="Jojima T."/>
            <person name="Ioku Y."/>
            <person name="Fukuta Y."/>
            <person name="Shirasaka N."/>
            <person name="Matsumura Y."/>
            <person name="Mori M."/>
        </authorList>
    </citation>
    <scope>NUCLEOTIDE SEQUENCE</scope>
    <source>
        <strain evidence="8">TP075</strain>
    </source>
</reference>
<dbReference type="InterPro" id="IPR000792">
    <property type="entry name" value="Tscrpt_reg_LuxR_C"/>
</dbReference>
<evidence type="ECO:0000313" key="8">
    <source>
        <dbReference type="EMBL" id="GIM47240.1"/>
    </source>
</evidence>
<keyword evidence="4" id="KW-0804">Transcription</keyword>
<evidence type="ECO:0000259" key="6">
    <source>
        <dbReference type="PROSITE" id="PS50043"/>
    </source>
</evidence>
<evidence type="ECO:0000256" key="1">
    <source>
        <dbReference type="ARBA" id="ARBA00022553"/>
    </source>
</evidence>
<dbReference type="PROSITE" id="PS50043">
    <property type="entry name" value="HTH_LUXR_2"/>
    <property type="match status" value="1"/>
</dbReference>
<proteinExistence type="predicted"/>
<dbReference type="CDD" id="cd17535">
    <property type="entry name" value="REC_NarL-like"/>
    <property type="match status" value="1"/>
</dbReference>
<dbReference type="PROSITE" id="PS00622">
    <property type="entry name" value="HTH_LUXR_1"/>
    <property type="match status" value="1"/>
</dbReference>
<sequence length="215" mass="24314">MKSYRVLVADDHPLARAAISSLLENDSSFQLVGEAKDGQEAVQLCHQLQPDVVLMDIKMPHMNGLEATRQIKKTYPHIRIVMLSVSDDVGDLIAAIQFGAQGYLLKNLEPEVWLTYLHALLGEDENVSRQLAGQLFHHFHQEIRMDEPSLDVLTPREQEILMYVATGETNRQIAERLFISENTVKNHIKNILEKLLLENRVQLAAYAARHGLSGK</sequence>
<keyword evidence="2" id="KW-0805">Transcription regulation</keyword>
<organism evidence="8 9">
    <name type="scientific">Collibacillus ludicampi</name>
    <dbReference type="NCBI Taxonomy" id="2771369"/>
    <lineage>
        <taxon>Bacteria</taxon>
        <taxon>Bacillati</taxon>
        <taxon>Bacillota</taxon>
        <taxon>Bacilli</taxon>
        <taxon>Bacillales</taxon>
        <taxon>Alicyclobacillaceae</taxon>
        <taxon>Collibacillus</taxon>
    </lineage>
</organism>
<dbReference type="Pfam" id="PF00072">
    <property type="entry name" value="Response_reg"/>
    <property type="match status" value="1"/>
</dbReference>
<keyword evidence="9" id="KW-1185">Reference proteome</keyword>
<evidence type="ECO:0000259" key="7">
    <source>
        <dbReference type="PROSITE" id="PS50110"/>
    </source>
</evidence>
<evidence type="ECO:0000313" key="9">
    <source>
        <dbReference type="Proteomes" id="UP001057291"/>
    </source>
</evidence>
<name>A0AAV4LHC4_9BACL</name>
<dbReference type="SMART" id="SM00421">
    <property type="entry name" value="HTH_LUXR"/>
    <property type="match status" value="1"/>
</dbReference>
<accession>A0AAV4LHC4</accession>
<dbReference type="Pfam" id="PF00196">
    <property type="entry name" value="GerE"/>
    <property type="match status" value="1"/>
</dbReference>
<dbReference type="InterPro" id="IPR011006">
    <property type="entry name" value="CheY-like_superfamily"/>
</dbReference>
<comment type="caution">
    <text evidence="8">The sequence shown here is derived from an EMBL/GenBank/DDBJ whole genome shotgun (WGS) entry which is preliminary data.</text>
</comment>
<dbReference type="Gene3D" id="3.40.50.2300">
    <property type="match status" value="1"/>
</dbReference>
<dbReference type="SUPFAM" id="SSF52172">
    <property type="entry name" value="CheY-like"/>
    <property type="match status" value="1"/>
</dbReference>
<keyword evidence="3 8" id="KW-0238">DNA-binding</keyword>
<gene>
    <name evidence="8" type="ORF">DNHGIG_27890</name>
</gene>
<protein>
    <submittedName>
        <fullName evidence="8">DNA-binding response regulator</fullName>
    </submittedName>
</protein>
<dbReference type="EMBL" id="BOQE01000001">
    <property type="protein sequence ID" value="GIM47240.1"/>
    <property type="molecule type" value="Genomic_DNA"/>
</dbReference>
<dbReference type="PRINTS" id="PR00038">
    <property type="entry name" value="HTHLUXR"/>
</dbReference>
<feature type="modified residue" description="4-aspartylphosphate" evidence="5">
    <location>
        <position position="56"/>
    </location>
</feature>